<dbReference type="SMART" id="SM00033">
    <property type="entry name" value="CH"/>
    <property type="match status" value="2"/>
</dbReference>
<feature type="repeat" description="Filamin" evidence="3">
    <location>
        <begin position="567"/>
        <end position="646"/>
    </location>
</feature>
<dbReference type="SUPFAM" id="SSF81296">
    <property type="entry name" value="E set domains"/>
    <property type="match status" value="6"/>
</dbReference>
<dbReference type="InterPro" id="IPR014756">
    <property type="entry name" value="Ig_E-set"/>
</dbReference>
<evidence type="ECO:0000256" key="2">
    <source>
        <dbReference type="ARBA" id="ARBA00022737"/>
    </source>
</evidence>
<dbReference type="EMBL" id="JACVVK020000205">
    <property type="protein sequence ID" value="KAK7484731.1"/>
    <property type="molecule type" value="Genomic_DNA"/>
</dbReference>
<dbReference type="InterPro" id="IPR036872">
    <property type="entry name" value="CH_dom_sf"/>
</dbReference>
<comment type="similarity">
    <text evidence="1">Belongs to the filamin family.</text>
</comment>
<reference evidence="6 7" key="1">
    <citation type="journal article" date="2023" name="Sci. Data">
        <title>Genome assembly of the Korean intertidal mud-creeper Batillaria attramentaria.</title>
        <authorList>
            <person name="Patra A.K."/>
            <person name="Ho P.T."/>
            <person name="Jun S."/>
            <person name="Lee S.J."/>
            <person name="Kim Y."/>
            <person name="Won Y.J."/>
        </authorList>
    </citation>
    <scope>NUCLEOTIDE SEQUENCE [LARGE SCALE GENOMIC DNA]</scope>
    <source>
        <strain evidence="6">Wonlab-2016</strain>
    </source>
</reference>
<gene>
    <name evidence="6" type="ORF">BaRGS_00024016</name>
</gene>
<keyword evidence="7" id="KW-1185">Reference proteome</keyword>
<dbReference type="Gene3D" id="1.10.418.10">
    <property type="entry name" value="Calponin-like domain"/>
    <property type="match status" value="2"/>
</dbReference>
<evidence type="ECO:0000256" key="1">
    <source>
        <dbReference type="ARBA" id="ARBA00009238"/>
    </source>
</evidence>
<dbReference type="SMART" id="SM00557">
    <property type="entry name" value="IG_FLMN"/>
    <property type="match status" value="5"/>
</dbReference>
<dbReference type="InterPro" id="IPR001715">
    <property type="entry name" value="CH_dom"/>
</dbReference>
<dbReference type="SUPFAM" id="SSF47576">
    <property type="entry name" value="Calponin-homology domain, CH-domain"/>
    <property type="match status" value="2"/>
</dbReference>
<evidence type="ECO:0000313" key="7">
    <source>
        <dbReference type="Proteomes" id="UP001519460"/>
    </source>
</evidence>
<keyword evidence="4" id="KW-0732">Signal</keyword>
<dbReference type="Pfam" id="PF00307">
    <property type="entry name" value="CH"/>
    <property type="match status" value="2"/>
</dbReference>
<accession>A0ABD0KCN4</accession>
<feature type="repeat" description="Filamin" evidence="3">
    <location>
        <begin position="734"/>
        <end position="835"/>
    </location>
</feature>
<proteinExistence type="inferred from homology"/>
<feature type="chain" id="PRO_5044741159" description="Calponin-homology (CH) domain-containing protein" evidence="4">
    <location>
        <begin position="31"/>
        <end position="1080"/>
    </location>
</feature>
<keyword evidence="2" id="KW-0677">Repeat</keyword>
<comment type="caution">
    <text evidence="6">The sequence shown here is derived from an EMBL/GenBank/DDBJ whole genome shotgun (WGS) entry which is preliminary data.</text>
</comment>
<dbReference type="AlphaFoldDB" id="A0ABD0KCN4"/>
<feature type="non-terminal residue" evidence="6">
    <location>
        <position position="1"/>
    </location>
</feature>
<dbReference type="PROSITE" id="PS50194">
    <property type="entry name" value="FILAMIN_REPEAT"/>
    <property type="match status" value="6"/>
</dbReference>
<protein>
    <recommendedName>
        <fullName evidence="5">Calponin-homology (CH) domain-containing protein</fullName>
    </recommendedName>
</protein>
<dbReference type="Gene3D" id="2.60.40.10">
    <property type="entry name" value="Immunoglobulins"/>
    <property type="match status" value="6"/>
</dbReference>
<organism evidence="6 7">
    <name type="scientific">Batillaria attramentaria</name>
    <dbReference type="NCBI Taxonomy" id="370345"/>
    <lineage>
        <taxon>Eukaryota</taxon>
        <taxon>Metazoa</taxon>
        <taxon>Spiralia</taxon>
        <taxon>Lophotrochozoa</taxon>
        <taxon>Mollusca</taxon>
        <taxon>Gastropoda</taxon>
        <taxon>Caenogastropoda</taxon>
        <taxon>Sorbeoconcha</taxon>
        <taxon>Cerithioidea</taxon>
        <taxon>Batillariidae</taxon>
        <taxon>Batillaria</taxon>
    </lineage>
</organism>
<name>A0ABD0KCN4_9CAEN</name>
<feature type="repeat" description="Filamin" evidence="3">
    <location>
        <begin position="435"/>
        <end position="514"/>
    </location>
</feature>
<feature type="domain" description="Calponin-homology (CH)" evidence="5">
    <location>
        <begin position="30"/>
        <end position="133"/>
    </location>
</feature>
<dbReference type="PANTHER" id="PTHR38537:SF8">
    <property type="entry name" value="FILAMIN-A"/>
    <property type="match status" value="1"/>
</dbReference>
<evidence type="ECO:0000256" key="4">
    <source>
        <dbReference type="SAM" id="SignalP"/>
    </source>
</evidence>
<dbReference type="InterPro" id="IPR001298">
    <property type="entry name" value="Filamin/ABP280_rpt"/>
</dbReference>
<evidence type="ECO:0000256" key="3">
    <source>
        <dbReference type="PROSITE-ProRule" id="PRU00087"/>
    </source>
</evidence>
<feature type="repeat" description="Filamin" evidence="3">
    <location>
        <begin position="930"/>
        <end position="1024"/>
    </location>
</feature>
<dbReference type="PROSITE" id="PS50021">
    <property type="entry name" value="CH"/>
    <property type="match status" value="1"/>
</dbReference>
<evidence type="ECO:0000259" key="5">
    <source>
        <dbReference type="PROSITE" id="PS50021"/>
    </source>
</evidence>
<feature type="repeat" description="Filamin" evidence="3">
    <location>
        <begin position="644"/>
        <end position="736"/>
    </location>
</feature>
<feature type="repeat" description="Filamin" evidence="3">
    <location>
        <begin position="316"/>
        <end position="426"/>
    </location>
</feature>
<sequence length="1080" mass="118859">SSDIAEGNLKLILALVWLLVLRYQGGLTAAQHRRWILAWLRAVIPDCHVTNLTTDWNDGVALHALLDFCKPGIAPDWRNLNREDKLNNCRQAMKLARQHFDIPLVLRPEDLSSPLLDEKSAILYLSYFTREGGPGYTATRDRIQSRLATTQVDNFTTDWNNGAALADLVTSSGGNVPGWPDTQRSPKELLHLALEGGREVGIEPLLTAQEIENERNEHLGIMAYTAQYIVQPPHVRTTNTHAQYNGYTDNSKPTALCRKFSPNTPAMTITTIQTSIEDSRQQRSSYSNRHVAFYEVVVTLYDDDASSAHTNASSMSAGVSASQATPTFQLVRKSSIKTPEVQIPSTNPFRIDIYSVGVIMESKITGTTFDPEQFKVEAEAPSGRVIRMTGDGHYAAQFTPDEIGRWRVSMYYNNRFMDGCPIDVCDPSQVRVRDLRGGHIGKQQVFHVDCTGAGLGELGVDITHKSKRIPAFLTETSTPRLFKVSYTPYDPGPYEVNVHFNRAEVRDADFHSTDPEERQRRAVFNTKVIEEHGVVKISATCDWEIDYVTGGPFVCHVTDSSDIQVYGMKDGTVCSSPELIADCTKVGDGVITADVTHNGFRYPCKVRKDQPGVYRIVFKPKGPGVYKIWINYDGTPVKGSPFVQEIAELGNPVAYGDGLYRGVPNRPQNFTIDPRGHPGSITADVAGPTHNVPCQLTPQSDGTVLASYTPRESGPHNVDVRLEGKPIEGSPFKPSIVDPDLVRVSGGWRPLVDERGIIPLKVNKEKQLPFDASQAGPGELTAEVRGPNGRIPVAIDARNDGRHTVIFTPREEGKHYIGVKWGGFPLINSPYEGYATWEPEPAVYPETEQVTLRQIPLRSSMPDVDKDIIPLHVGQEKQLPFDTSRAGPGKHVIDVNWNGTPLETSPLIGYATREPNNNVYSPPIYFAGQPGVKRPNEADKDIIPLTVNKEKQLPFDTTKGGPGRLTAKVRGPTRNVPAAVEDKGDGKPVLCFTPAEEVTGVGKHYIDVNWNDEPIPQSPLIGYATRGAEPPSQVDGFPPVYFAGQYPGTGQRPGSGDKDIIPLKVNHEKALPFDASLAGP</sequence>
<dbReference type="InterPro" id="IPR013783">
    <property type="entry name" value="Ig-like_fold"/>
</dbReference>
<evidence type="ECO:0000313" key="6">
    <source>
        <dbReference type="EMBL" id="KAK7484731.1"/>
    </source>
</evidence>
<dbReference type="Pfam" id="PF00630">
    <property type="entry name" value="Filamin"/>
    <property type="match status" value="5"/>
</dbReference>
<dbReference type="Proteomes" id="UP001519460">
    <property type="component" value="Unassembled WGS sequence"/>
</dbReference>
<feature type="non-terminal residue" evidence="6">
    <location>
        <position position="1080"/>
    </location>
</feature>
<dbReference type="InterPro" id="IPR044801">
    <property type="entry name" value="Filamin"/>
</dbReference>
<feature type="signal peptide" evidence="4">
    <location>
        <begin position="1"/>
        <end position="30"/>
    </location>
</feature>
<dbReference type="InterPro" id="IPR017868">
    <property type="entry name" value="Filamin/ABP280_repeat-like"/>
</dbReference>
<dbReference type="PANTHER" id="PTHR38537">
    <property type="entry name" value="JITTERBUG, ISOFORM N"/>
    <property type="match status" value="1"/>
</dbReference>